<organism evidence="4 5">
    <name type="scientific">Naegleria lovaniensis</name>
    <name type="common">Amoeba</name>
    <dbReference type="NCBI Taxonomy" id="51637"/>
    <lineage>
        <taxon>Eukaryota</taxon>
        <taxon>Discoba</taxon>
        <taxon>Heterolobosea</taxon>
        <taxon>Tetramitia</taxon>
        <taxon>Eutetramitia</taxon>
        <taxon>Vahlkampfiidae</taxon>
        <taxon>Naegleria</taxon>
    </lineage>
</organism>
<proteinExistence type="predicted"/>
<name>A0AA88H1Z3_NAELO</name>
<dbReference type="InterPro" id="IPR006553">
    <property type="entry name" value="Leu-rich_rpt_Cys-con_subtyp"/>
</dbReference>
<gene>
    <name evidence="4" type="ORF">C9374_014078</name>
</gene>
<dbReference type="PANTHER" id="PTHR24113:SF12">
    <property type="entry name" value="RAN GTPASE-ACTIVATING PROTEIN 1"/>
    <property type="match status" value="1"/>
</dbReference>
<dbReference type="RefSeq" id="XP_044553510.1">
    <property type="nucleotide sequence ID" value="XM_044690026.1"/>
</dbReference>
<keyword evidence="3" id="KW-0677">Repeat</keyword>
<sequence>MYHSVRNIQDETKFNFTRNFIKLGYKIVDLEFSYLTTMEMKDWSDLFQSLSKQHSELTRLTIANCKISDSCLYDIFSEKNVNTFQQLKYLDLQGNLISQSAAFTISQPFVTQLNYLNISMNVNIGDEGIHEFVKSGVLNNLQSFILQRTQCTAQGVKSVTLLNQLTHLDLSKNSIQAEGISNLVQNITLCQNLKVLKLCHCGLRVAGMNTLISAEVHFKNLRHLDLEWNRLEEEGIQTLCSSSLLKQVTYLNLKLNGVNDRAAQCIAHSPHLQQLTALNLAQNHISHVGALALLTSTTLRPTLRMLNLNLNNVHDEHLKKTLQQEPNYEILKTGLNLLE</sequence>
<dbReference type="Pfam" id="PF13516">
    <property type="entry name" value="LRR_6"/>
    <property type="match status" value="5"/>
</dbReference>
<dbReference type="GO" id="GO:0005829">
    <property type="term" value="C:cytosol"/>
    <property type="evidence" value="ECO:0007669"/>
    <property type="project" value="TreeGrafter"/>
</dbReference>
<dbReference type="GO" id="GO:0031267">
    <property type="term" value="F:small GTPase binding"/>
    <property type="evidence" value="ECO:0007669"/>
    <property type="project" value="TreeGrafter"/>
</dbReference>
<dbReference type="GO" id="GO:0048471">
    <property type="term" value="C:perinuclear region of cytoplasm"/>
    <property type="evidence" value="ECO:0007669"/>
    <property type="project" value="TreeGrafter"/>
</dbReference>
<reference evidence="4 5" key="1">
    <citation type="journal article" date="2018" name="BMC Genomics">
        <title>The genome of Naegleria lovaniensis, the basis for a comparative approach to unravel pathogenicity factors of the human pathogenic amoeba N. fowleri.</title>
        <authorList>
            <person name="Liechti N."/>
            <person name="Schurch N."/>
            <person name="Bruggmann R."/>
            <person name="Wittwer M."/>
        </authorList>
    </citation>
    <scope>NUCLEOTIDE SEQUENCE [LARGE SCALE GENOMIC DNA]</scope>
    <source>
        <strain evidence="4 5">ATCC 30569</strain>
    </source>
</reference>
<dbReference type="PROSITE" id="PS51450">
    <property type="entry name" value="LRR"/>
    <property type="match status" value="1"/>
</dbReference>
<dbReference type="GO" id="GO:0005634">
    <property type="term" value="C:nucleus"/>
    <property type="evidence" value="ECO:0007669"/>
    <property type="project" value="TreeGrafter"/>
</dbReference>
<dbReference type="GO" id="GO:0006913">
    <property type="term" value="P:nucleocytoplasmic transport"/>
    <property type="evidence" value="ECO:0007669"/>
    <property type="project" value="TreeGrafter"/>
</dbReference>
<evidence type="ECO:0000256" key="1">
    <source>
        <dbReference type="ARBA" id="ARBA00022468"/>
    </source>
</evidence>
<evidence type="ECO:0000313" key="5">
    <source>
        <dbReference type="Proteomes" id="UP000816034"/>
    </source>
</evidence>
<dbReference type="Gene3D" id="3.80.10.10">
    <property type="entry name" value="Ribonuclease Inhibitor"/>
    <property type="match status" value="3"/>
</dbReference>
<comment type="caution">
    <text evidence="4">The sequence shown here is derived from an EMBL/GenBank/DDBJ whole genome shotgun (WGS) entry which is preliminary data.</text>
</comment>
<keyword evidence="5" id="KW-1185">Reference proteome</keyword>
<dbReference type="InterPro" id="IPR001611">
    <property type="entry name" value="Leu-rich_rpt"/>
</dbReference>
<keyword evidence="1" id="KW-0343">GTPase activation</keyword>
<dbReference type="InterPro" id="IPR027038">
    <property type="entry name" value="RanGap"/>
</dbReference>
<protein>
    <submittedName>
        <fullName evidence="4">Uncharacterized protein</fullName>
    </submittedName>
</protein>
<dbReference type="SMART" id="SM00365">
    <property type="entry name" value="LRR_SD22"/>
    <property type="match status" value="3"/>
</dbReference>
<dbReference type="GO" id="GO:0005096">
    <property type="term" value="F:GTPase activator activity"/>
    <property type="evidence" value="ECO:0007669"/>
    <property type="project" value="UniProtKB-KW"/>
</dbReference>
<evidence type="ECO:0000313" key="4">
    <source>
        <dbReference type="EMBL" id="KAG2389518.1"/>
    </source>
</evidence>
<evidence type="ECO:0000256" key="3">
    <source>
        <dbReference type="ARBA" id="ARBA00022737"/>
    </source>
</evidence>
<keyword evidence="2" id="KW-0433">Leucine-rich repeat</keyword>
<dbReference type="SMART" id="SM00367">
    <property type="entry name" value="LRR_CC"/>
    <property type="match status" value="3"/>
</dbReference>
<dbReference type="InterPro" id="IPR032675">
    <property type="entry name" value="LRR_dom_sf"/>
</dbReference>
<dbReference type="Proteomes" id="UP000816034">
    <property type="component" value="Unassembled WGS sequence"/>
</dbReference>
<dbReference type="AlphaFoldDB" id="A0AA88H1Z3"/>
<dbReference type="EMBL" id="PYSW02000007">
    <property type="protein sequence ID" value="KAG2389518.1"/>
    <property type="molecule type" value="Genomic_DNA"/>
</dbReference>
<dbReference type="PANTHER" id="PTHR24113">
    <property type="entry name" value="RAN GTPASE-ACTIVATING PROTEIN 1"/>
    <property type="match status" value="1"/>
</dbReference>
<dbReference type="GeneID" id="68106531"/>
<evidence type="ECO:0000256" key="2">
    <source>
        <dbReference type="ARBA" id="ARBA00022614"/>
    </source>
</evidence>
<dbReference type="SUPFAM" id="SSF52047">
    <property type="entry name" value="RNI-like"/>
    <property type="match status" value="1"/>
</dbReference>
<accession>A0AA88H1Z3</accession>